<name>A0A562Q9F2_9BRAD</name>
<feature type="domain" description="DUF5801" evidence="2">
    <location>
        <begin position="376"/>
        <end position="529"/>
    </location>
</feature>
<gene>
    <name evidence="3" type="ORF">IQ16_08748</name>
</gene>
<dbReference type="EMBL" id="VLLA01000087">
    <property type="protein sequence ID" value="TWI53324.1"/>
    <property type="molecule type" value="Genomic_DNA"/>
</dbReference>
<sequence>MNEQFRVAQATAGNSNNASPPRIFKLTKPFADQAVVLNLGYDQKVQVDFSAIANEKITLVHIGEKLIILFDNHSTVTVEPFFDSRHDQLGNLTIQVAPGRDLTVAEFASAFPIINDPSAASAVLPAAGDSLGQNNAQASGANFSTPIVDPLPPVPTNSLAPQEDLPGLQDQPPTGFIPQTPTPPSPTISLGTLPELVVDESFLTSATNGIDGSTPFLASTVAFGVLPVTLNVPGGQQSLTFALSISAPGVDTGLIDSQTGNHVFLFLENGVVVGREGKDAAAAVNGPQDFTVSVDANGKLTLTDLRSVHEGTGEDGDISEGTHVPAGLVSLTVTVTDNSNQSTSASVDVGPHLTLQDDGPSIQVVLEGEEQTVPNLIVDESNLTAATNDIDGSIHNGNNTASAFFGGFFQSVSGADGVADSEHPISYALSIDVSKSSGVVDAQTSEAVVLVMNGTTVEGHTAASNLLVFTLSVDSVGTVTFTDYRAVKEADGTSPDGNEGISLASGAVTLTGTITDNDGDTATAGIDLGPQVTFLDDGPSIHVVVDGEERTLPNLIVDESNLTAATNGIDGSIHNGNNTASASFGSVFAAVTGADGVADPQHPISYALSIDTSKPTGLVDAQTNEDVVLVMNGTTVEGHTASSDLLVFTLSVDNNGVVTFTDDRAVKEADGTNPDTNEGISLASGVVTLTATIIDNDGDSADTSIDLGKQVTFLDDGPSVKAALASEAQVALDEGNTDAGSPPTSTAATINTGAIAKGDDPDVTGTGYIAHAVDVSLVTATPQFGADGPAASDATAYKLTVTNAVSGLFVTDGSAISLVDVNGDGSVIVGVVQAGGFANQAAFAISINGSTGAVTVEQYLSLHQDSASDTPDDGVSLNANSLAVTVTITDGDGDQASAPVDVSGKITFDDDGPKVTATLADEAQVLLDEGNTDA</sequence>
<protein>
    <recommendedName>
        <fullName evidence="2">DUF5801 domain-containing protein</fullName>
    </recommendedName>
</protein>
<feature type="domain" description="DUF5801" evidence="2">
    <location>
        <begin position="196"/>
        <end position="350"/>
    </location>
</feature>
<evidence type="ECO:0000313" key="3">
    <source>
        <dbReference type="EMBL" id="TWI53324.1"/>
    </source>
</evidence>
<feature type="non-terminal residue" evidence="3">
    <location>
        <position position="934"/>
    </location>
</feature>
<evidence type="ECO:0000313" key="4">
    <source>
        <dbReference type="Proteomes" id="UP000316291"/>
    </source>
</evidence>
<evidence type="ECO:0000259" key="2">
    <source>
        <dbReference type="Pfam" id="PF19116"/>
    </source>
</evidence>
<evidence type="ECO:0000256" key="1">
    <source>
        <dbReference type="SAM" id="MobiDB-lite"/>
    </source>
</evidence>
<dbReference type="InterPro" id="IPR043824">
    <property type="entry name" value="DUF5801"/>
</dbReference>
<dbReference type="Proteomes" id="UP000316291">
    <property type="component" value="Unassembled WGS sequence"/>
</dbReference>
<reference evidence="3 4" key="1">
    <citation type="journal article" date="2015" name="Stand. Genomic Sci.">
        <title>Genomic Encyclopedia of Bacterial and Archaeal Type Strains, Phase III: the genomes of soil and plant-associated and newly described type strains.</title>
        <authorList>
            <person name="Whitman W.B."/>
            <person name="Woyke T."/>
            <person name="Klenk H.P."/>
            <person name="Zhou Y."/>
            <person name="Lilburn T.G."/>
            <person name="Beck B.J."/>
            <person name="De Vos P."/>
            <person name="Vandamme P."/>
            <person name="Eisen J.A."/>
            <person name="Garrity G."/>
            <person name="Hugenholtz P."/>
            <person name="Kyrpides N.C."/>
        </authorList>
    </citation>
    <scope>NUCLEOTIDE SEQUENCE [LARGE SCALE GENOMIC DNA]</scope>
    <source>
        <strain evidence="3 4">CGMCC 1.10948</strain>
    </source>
</reference>
<dbReference type="RefSeq" id="WP_145832244.1">
    <property type="nucleotide sequence ID" value="NZ_VLLA01000087.1"/>
</dbReference>
<comment type="caution">
    <text evidence="3">The sequence shown here is derived from an EMBL/GenBank/DDBJ whole genome shotgun (WGS) entry which is preliminary data.</text>
</comment>
<feature type="domain" description="DUF5801" evidence="2">
    <location>
        <begin position="555"/>
        <end position="708"/>
    </location>
</feature>
<proteinExistence type="predicted"/>
<keyword evidence="4" id="KW-1185">Reference proteome</keyword>
<dbReference type="AlphaFoldDB" id="A0A562Q9F2"/>
<feature type="region of interest" description="Disordered" evidence="1">
    <location>
        <begin position="1"/>
        <end position="20"/>
    </location>
</feature>
<dbReference type="Pfam" id="PF19116">
    <property type="entry name" value="DUF5801"/>
    <property type="match status" value="4"/>
</dbReference>
<organism evidence="3 4">
    <name type="scientific">Bradyrhizobium huanghuaihaiense</name>
    <dbReference type="NCBI Taxonomy" id="990078"/>
    <lineage>
        <taxon>Bacteria</taxon>
        <taxon>Pseudomonadati</taxon>
        <taxon>Pseudomonadota</taxon>
        <taxon>Alphaproteobacteria</taxon>
        <taxon>Hyphomicrobiales</taxon>
        <taxon>Nitrobacteraceae</taxon>
        <taxon>Bradyrhizobium</taxon>
    </lineage>
</organism>
<feature type="domain" description="DUF5801" evidence="2">
    <location>
        <begin position="776"/>
        <end position="902"/>
    </location>
</feature>
<accession>A0A562Q9F2</accession>
<feature type="region of interest" description="Disordered" evidence="1">
    <location>
        <begin position="152"/>
        <end position="183"/>
    </location>
</feature>
<dbReference type="OrthoDB" id="8143322at2"/>